<evidence type="ECO:0000259" key="15">
    <source>
        <dbReference type="PROSITE" id="PS50887"/>
    </source>
</evidence>
<dbReference type="CDD" id="cd12914">
    <property type="entry name" value="PDC1_DGC_like"/>
    <property type="match status" value="1"/>
</dbReference>
<organism evidence="16 17">
    <name type="scientific">Halomonas cupida</name>
    <dbReference type="NCBI Taxonomy" id="44933"/>
    <lineage>
        <taxon>Bacteria</taxon>
        <taxon>Pseudomonadati</taxon>
        <taxon>Pseudomonadota</taxon>
        <taxon>Gammaproteobacteria</taxon>
        <taxon>Oceanospirillales</taxon>
        <taxon>Halomonadaceae</taxon>
        <taxon>Halomonas</taxon>
    </lineage>
</organism>
<dbReference type="PANTHER" id="PTHR44757:SF2">
    <property type="entry name" value="BIOFILM ARCHITECTURE MAINTENANCE PROTEIN MBAA"/>
    <property type="match status" value="1"/>
</dbReference>
<dbReference type="CDD" id="cd18774">
    <property type="entry name" value="PDC2_HK_sensor"/>
    <property type="match status" value="1"/>
</dbReference>
<feature type="transmembrane region" description="Helical" evidence="12">
    <location>
        <begin position="282"/>
        <end position="305"/>
    </location>
</feature>
<dbReference type="Pfam" id="PF02743">
    <property type="entry name" value="dCache_1"/>
    <property type="match status" value="1"/>
</dbReference>
<proteinExistence type="predicted"/>
<keyword evidence="11 12" id="KW-0472">Membrane</keyword>
<keyword evidence="7" id="KW-0418">Kinase</keyword>
<dbReference type="SMART" id="SM00091">
    <property type="entry name" value="PAS"/>
    <property type="match status" value="1"/>
</dbReference>
<dbReference type="SMART" id="SM00267">
    <property type="entry name" value="GGDEF"/>
    <property type="match status" value="1"/>
</dbReference>
<evidence type="ECO:0000256" key="11">
    <source>
        <dbReference type="ARBA" id="ARBA00023136"/>
    </source>
</evidence>
<comment type="subcellular location">
    <subcellularLocation>
        <location evidence="1">Cell membrane</location>
        <topology evidence="1">Multi-pass membrane protein</topology>
    </subcellularLocation>
</comment>
<dbReference type="InterPro" id="IPR029787">
    <property type="entry name" value="Nucleotide_cyclase"/>
</dbReference>
<keyword evidence="10" id="KW-0902">Two-component regulatory system</keyword>
<dbReference type="InterPro" id="IPR000700">
    <property type="entry name" value="PAS-assoc_C"/>
</dbReference>
<dbReference type="Pfam" id="PF00989">
    <property type="entry name" value="PAS"/>
    <property type="match status" value="1"/>
</dbReference>
<dbReference type="InterPro" id="IPR000160">
    <property type="entry name" value="GGDEF_dom"/>
</dbReference>
<evidence type="ECO:0000313" key="16">
    <source>
        <dbReference type="EMBL" id="GEN23281.1"/>
    </source>
</evidence>
<accession>A0ABQ0WCK6</accession>
<evidence type="ECO:0000256" key="9">
    <source>
        <dbReference type="ARBA" id="ARBA00022989"/>
    </source>
</evidence>
<dbReference type="EMBL" id="BJXU01000038">
    <property type="protein sequence ID" value="GEN23281.1"/>
    <property type="molecule type" value="Genomic_DNA"/>
</dbReference>
<evidence type="ECO:0000256" key="1">
    <source>
        <dbReference type="ARBA" id="ARBA00004651"/>
    </source>
</evidence>
<dbReference type="NCBIfam" id="TIGR00254">
    <property type="entry name" value="GGDEF"/>
    <property type="match status" value="1"/>
</dbReference>
<dbReference type="InterPro" id="IPR029151">
    <property type="entry name" value="Sensor-like_sf"/>
</dbReference>
<dbReference type="InterPro" id="IPR043128">
    <property type="entry name" value="Rev_trsase/Diguanyl_cyclase"/>
</dbReference>
<dbReference type="InterPro" id="IPR013767">
    <property type="entry name" value="PAS_fold"/>
</dbReference>
<dbReference type="CDD" id="cd01949">
    <property type="entry name" value="GGDEF"/>
    <property type="match status" value="1"/>
</dbReference>
<dbReference type="Pfam" id="PF00990">
    <property type="entry name" value="GGDEF"/>
    <property type="match status" value="1"/>
</dbReference>
<dbReference type="SMART" id="SM00086">
    <property type="entry name" value="PAC"/>
    <property type="match status" value="1"/>
</dbReference>
<evidence type="ECO:0000259" key="13">
    <source>
        <dbReference type="PROSITE" id="PS50112"/>
    </source>
</evidence>
<gene>
    <name evidence="16" type="ORF">HCU01_12300</name>
</gene>
<dbReference type="Gene3D" id="3.30.450.20">
    <property type="entry name" value="PAS domain"/>
    <property type="match status" value="2"/>
</dbReference>
<comment type="caution">
    <text evidence="16">The sequence shown here is derived from an EMBL/GenBank/DDBJ whole genome shotgun (WGS) entry which is preliminary data.</text>
</comment>
<keyword evidence="4" id="KW-0808">Transferase</keyword>
<reference evidence="16 17" key="1">
    <citation type="submission" date="2019-07" db="EMBL/GenBank/DDBJ databases">
        <title>Whole genome shotgun sequence of Halomonas cupida NBRC 102219.</title>
        <authorList>
            <person name="Hosoyama A."/>
            <person name="Uohara A."/>
            <person name="Ohji S."/>
            <person name="Ichikawa N."/>
        </authorList>
    </citation>
    <scope>NUCLEOTIDE SEQUENCE [LARGE SCALE GENOMIC DNA]</scope>
    <source>
        <strain evidence="16 17">NBRC 102219</strain>
    </source>
</reference>
<protein>
    <recommendedName>
        <fullName evidence="18">PAS domain S-box-containing protein/diguanylate cyclase (GGDEF) domain-containing protein</fullName>
    </recommendedName>
</protein>
<evidence type="ECO:0000256" key="10">
    <source>
        <dbReference type="ARBA" id="ARBA00023012"/>
    </source>
</evidence>
<feature type="domain" description="GGDEF" evidence="15">
    <location>
        <begin position="515"/>
        <end position="648"/>
    </location>
</feature>
<evidence type="ECO:0000256" key="5">
    <source>
        <dbReference type="ARBA" id="ARBA00022692"/>
    </source>
</evidence>
<evidence type="ECO:0000259" key="14">
    <source>
        <dbReference type="PROSITE" id="PS50113"/>
    </source>
</evidence>
<dbReference type="InterPro" id="IPR001610">
    <property type="entry name" value="PAC"/>
</dbReference>
<keyword evidence="3" id="KW-0597">Phosphoprotein</keyword>
<evidence type="ECO:0008006" key="18">
    <source>
        <dbReference type="Google" id="ProtNLM"/>
    </source>
</evidence>
<keyword evidence="9 12" id="KW-1133">Transmembrane helix</keyword>
<dbReference type="Proteomes" id="UP000321726">
    <property type="component" value="Unassembled WGS sequence"/>
</dbReference>
<evidence type="ECO:0000256" key="12">
    <source>
        <dbReference type="SAM" id="Phobius"/>
    </source>
</evidence>
<dbReference type="CDD" id="cd00130">
    <property type="entry name" value="PAS"/>
    <property type="match status" value="1"/>
</dbReference>
<sequence length="649" mass="72865">MLLSLRARILIGLVLTWALILVGMLWSGWMIGKDLVREVNFEHLHYESRLIADAVSDEVQTRLDVLERMAASIRWDVLSDPEQSALLNSQALLGLFDRMVVIDNQGSILASWPNSSKLSAINLADREYFSMVRGTRQAYVSEPIYSRISGNPVVVVVVPVLDGSHLQGMVAGVVDLREGDIFEQISRIRLGTGGYAVIFTASGRMLYHPNGGWVMHDAREILGGPAIEQAIYGWQGEFVGPRHDGEVAYQSYRQVWPANWIIGVFFPEDEGMTPLSGLVGQLGWIGVVMAGVMLPLLAWQVVLLLKPLYRLKRQIAQVGAGLRDKVKLRTSMKELVQLADAFNEVDDGRNRALMALRDRQAFIEAVLASSPQGMFVTDTQGRINYMNEALVTLSGRRFDVDREMEWIDAIHADDRSEAIELWYHSMQTGKEFLRQFRYWRVDGELLWLEVHASQVVAGDAVIGFVGTVKDITSRREEEVLRQWEAEHDPLTGLLNRRGFERRLEEALADWRKKSTPSALILFDLDHFKAINDDGGHALGDEMLRLVAEQMAGSVRSTDHVARQGGDEFAVLLPSCSLQQMQHIAEQLIDAINGVEVRHRGCSYRVTPSLGVTEFREGDENIHVLIQRADAACYQAKQRGRNRIVVAGEE</sequence>
<keyword evidence="8" id="KW-0067">ATP-binding</keyword>
<dbReference type="InterPro" id="IPR033479">
    <property type="entry name" value="dCache_1"/>
</dbReference>
<keyword evidence="5 12" id="KW-0812">Transmembrane</keyword>
<keyword evidence="2" id="KW-1003">Cell membrane</keyword>
<dbReference type="PROSITE" id="PS50113">
    <property type="entry name" value="PAC"/>
    <property type="match status" value="1"/>
</dbReference>
<dbReference type="InterPro" id="IPR035965">
    <property type="entry name" value="PAS-like_dom_sf"/>
</dbReference>
<feature type="domain" description="PAC" evidence="14">
    <location>
        <begin position="432"/>
        <end position="483"/>
    </location>
</feature>
<keyword evidence="17" id="KW-1185">Reference proteome</keyword>
<name>A0ABQ0WCK6_9GAMM</name>
<dbReference type="SUPFAM" id="SSF55073">
    <property type="entry name" value="Nucleotide cyclase"/>
    <property type="match status" value="1"/>
</dbReference>
<dbReference type="SUPFAM" id="SSF55785">
    <property type="entry name" value="PYP-like sensor domain (PAS domain)"/>
    <property type="match status" value="1"/>
</dbReference>
<dbReference type="PANTHER" id="PTHR44757">
    <property type="entry name" value="DIGUANYLATE CYCLASE DGCP"/>
    <property type="match status" value="1"/>
</dbReference>
<feature type="transmembrane region" description="Helical" evidence="12">
    <location>
        <begin position="7"/>
        <end position="29"/>
    </location>
</feature>
<evidence type="ECO:0000256" key="8">
    <source>
        <dbReference type="ARBA" id="ARBA00022840"/>
    </source>
</evidence>
<dbReference type="PROSITE" id="PS50887">
    <property type="entry name" value="GGDEF"/>
    <property type="match status" value="1"/>
</dbReference>
<dbReference type="InterPro" id="IPR000014">
    <property type="entry name" value="PAS"/>
</dbReference>
<dbReference type="Gene3D" id="3.30.70.270">
    <property type="match status" value="1"/>
</dbReference>
<dbReference type="PROSITE" id="PS50112">
    <property type="entry name" value="PAS"/>
    <property type="match status" value="1"/>
</dbReference>
<evidence type="ECO:0000256" key="3">
    <source>
        <dbReference type="ARBA" id="ARBA00022553"/>
    </source>
</evidence>
<keyword evidence="6" id="KW-0547">Nucleotide-binding</keyword>
<evidence type="ECO:0000256" key="6">
    <source>
        <dbReference type="ARBA" id="ARBA00022741"/>
    </source>
</evidence>
<evidence type="ECO:0000256" key="4">
    <source>
        <dbReference type="ARBA" id="ARBA00022679"/>
    </source>
</evidence>
<dbReference type="InterPro" id="IPR052155">
    <property type="entry name" value="Biofilm_reg_signaling"/>
</dbReference>
<evidence type="ECO:0000256" key="7">
    <source>
        <dbReference type="ARBA" id="ARBA00022777"/>
    </source>
</evidence>
<dbReference type="NCBIfam" id="TIGR00229">
    <property type="entry name" value="sensory_box"/>
    <property type="match status" value="1"/>
</dbReference>
<evidence type="ECO:0000313" key="17">
    <source>
        <dbReference type="Proteomes" id="UP000321726"/>
    </source>
</evidence>
<dbReference type="SUPFAM" id="SSF103190">
    <property type="entry name" value="Sensory domain-like"/>
    <property type="match status" value="1"/>
</dbReference>
<evidence type="ECO:0000256" key="2">
    <source>
        <dbReference type="ARBA" id="ARBA00022475"/>
    </source>
</evidence>
<feature type="domain" description="PAS" evidence="13">
    <location>
        <begin position="359"/>
        <end position="395"/>
    </location>
</feature>